<evidence type="ECO:0000313" key="8">
    <source>
        <dbReference type="EMBL" id="CAD2073738.1"/>
    </source>
</evidence>
<comment type="caution">
    <text evidence="8">The sequence shown here is derived from an EMBL/GenBank/DDBJ whole genome shotgun (WGS) entry which is preliminary data.</text>
</comment>
<evidence type="ECO:0000256" key="3">
    <source>
        <dbReference type="ARBA" id="ARBA00022475"/>
    </source>
</evidence>
<keyword evidence="5 7" id="KW-1133">Transmembrane helix</keyword>
<reference evidence="8 9" key="1">
    <citation type="submission" date="2020-07" db="EMBL/GenBank/DDBJ databases">
        <authorList>
            <person name="Criscuolo A."/>
        </authorList>
    </citation>
    <scope>NUCLEOTIDE SEQUENCE [LARGE SCALE GENOMIC DNA]</scope>
    <source>
        <strain evidence="8">CIP111649</strain>
    </source>
</reference>
<dbReference type="AlphaFoldDB" id="A0A6V7R9S8"/>
<keyword evidence="9" id="KW-1185">Reference proteome</keyword>
<evidence type="ECO:0000256" key="2">
    <source>
        <dbReference type="ARBA" id="ARBA00005262"/>
    </source>
</evidence>
<accession>A0A6V7R9S8</accession>
<keyword evidence="6 7" id="KW-0472">Membrane</keyword>
<dbReference type="GO" id="GO:0015109">
    <property type="term" value="F:chromate transmembrane transporter activity"/>
    <property type="evidence" value="ECO:0007669"/>
    <property type="project" value="InterPro"/>
</dbReference>
<dbReference type="PANTHER" id="PTHR43663:SF1">
    <property type="entry name" value="CHROMATE TRANSPORTER"/>
    <property type="match status" value="1"/>
</dbReference>
<evidence type="ECO:0000256" key="4">
    <source>
        <dbReference type="ARBA" id="ARBA00022692"/>
    </source>
</evidence>
<keyword evidence="3" id="KW-1003">Cell membrane</keyword>
<gene>
    <name evidence="8" type="primary">chrA1</name>
    <name evidence="8" type="ORF">JEODO184_00547</name>
</gene>
<evidence type="ECO:0000313" key="9">
    <source>
        <dbReference type="Proteomes" id="UP000589351"/>
    </source>
</evidence>
<feature type="transmembrane region" description="Helical" evidence="7">
    <location>
        <begin position="141"/>
        <end position="172"/>
    </location>
</feature>
<evidence type="ECO:0000256" key="5">
    <source>
        <dbReference type="ARBA" id="ARBA00022989"/>
    </source>
</evidence>
<evidence type="ECO:0000256" key="7">
    <source>
        <dbReference type="SAM" id="Phobius"/>
    </source>
</evidence>
<name>A0A6V7R9S8_9STAP</name>
<dbReference type="PANTHER" id="PTHR43663">
    <property type="entry name" value="CHROMATE TRANSPORT PROTEIN-RELATED"/>
    <property type="match status" value="1"/>
</dbReference>
<feature type="transmembrane region" description="Helical" evidence="7">
    <location>
        <begin position="79"/>
        <end position="100"/>
    </location>
</feature>
<feature type="transmembrane region" description="Helical" evidence="7">
    <location>
        <begin position="106"/>
        <end position="129"/>
    </location>
</feature>
<dbReference type="GO" id="GO:0005886">
    <property type="term" value="C:plasma membrane"/>
    <property type="evidence" value="ECO:0007669"/>
    <property type="project" value="UniProtKB-SubCell"/>
</dbReference>
<dbReference type="Pfam" id="PF02417">
    <property type="entry name" value="Chromate_transp"/>
    <property type="match status" value="1"/>
</dbReference>
<evidence type="ECO:0000256" key="1">
    <source>
        <dbReference type="ARBA" id="ARBA00004651"/>
    </source>
</evidence>
<comment type="similarity">
    <text evidence="2">Belongs to the chromate ion transporter (CHR) (TC 2.A.51) family.</text>
</comment>
<dbReference type="InterPro" id="IPR052518">
    <property type="entry name" value="CHR_Transporter"/>
</dbReference>
<sequence length="181" mass="20109">MHWQIFKAFLRIGLLGFGGGPSSIPLVKLEVVDKYKWMTNEEFQDVLAIANVLPGPIITKVAGYITYQLKGWLGVINSLVAMILPTAVLMTVLLALFTGFKDLDWVQGMSAGVVPVVLVMLAVLTFEFLQTAKSAMTWKFLIPFTLGMLFILEFLNIHPAIVIIIIIVLSLLQKDKKEETS</sequence>
<keyword evidence="4 7" id="KW-0812">Transmembrane</keyword>
<comment type="subcellular location">
    <subcellularLocation>
        <location evidence="1">Cell membrane</location>
        <topology evidence="1">Multi-pass membrane protein</topology>
    </subcellularLocation>
</comment>
<feature type="transmembrane region" description="Helical" evidence="7">
    <location>
        <begin position="47"/>
        <end position="67"/>
    </location>
</feature>
<dbReference type="Proteomes" id="UP000589351">
    <property type="component" value="Unassembled WGS sequence"/>
</dbReference>
<dbReference type="RefSeq" id="WP_185125095.1">
    <property type="nucleotide sequence ID" value="NZ_CAJEWD010000004.1"/>
</dbReference>
<proteinExistence type="inferred from homology"/>
<dbReference type="EMBL" id="CAJEWD010000004">
    <property type="protein sequence ID" value="CAD2073738.1"/>
    <property type="molecule type" value="Genomic_DNA"/>
</dbReference>
<evidence type="ECO:0000256" key="6">
    <source>
        <dbReference type="ARBA" id="ARBA00023136"/>
    </source>
</evidence>
<protein>
    <submittedName>
        <fullName evidence="8">Chromate transport protein</fullName>
    </submittedName>
</protein>
<dbReference type="InterPro" id="IPR003370">
    <property type="entry name" value="Chromate_transpt"/>
</dbReference>
<organism evidence="8 9">
    <name type="scientific">Jeotgalicoccus meleagridis</name>
    <dbReference type="NCBI Taxonomy" id="2759181"/>
    <lineage>
        <taxon>Bacteria</taxon>
        <taxon>Bacillati</taxon>
        <taxon>Bacillota</taxon>
        <taxon>Bacilli</taxon>
        <taxon>Bacillales</taxon>
        <taxon>Staphylococcaceae</taxon>
        <taxon>Jeotgalicoccus</taxon>
    </lineage>
</organism>